<gene>
    <name evidence="3" type="ORF">SAMN04488530_11415</name>
</gene>
<sequence length="356" mass="40528">MKKKLAFRFDGNNLMGMGHVFRCLNLIRELEISDIQVIVITKEYNDTVCILEKEKLNFYKIDNNLSVNEEAVLVTKICKMNSIDVLVIDKLNSEYHYMKKLKDKIGTIIALDDIGEGSVYVDVLINAILPTKNTVNQSKLYSGNDFIILNKSFRDYIRRNKKINNRIQSVLLSFGGSDPKNVTMRVINELKDIEDIFINIVVGPAYKNSEKLKDVTSRLLNCKLIFNASNMAELLFNSDLCFISGGVTLYEAATLGTPAVVISQVEHQLKTAERFEDSDVAINIGIIDDLKEGQIRDVFNQMNNDVSLRQRLCANGRRYVDGMGLERVKDIIIDVLNNQYNKISKENKNYLFEKGD</sequence>
<evidence type="ECO:0000256" key="1">
    <source>
        <dbReference type="PIRSR" id="PIRSR620023-1"/>
    </source>
</evidence>
<feature type="active site" description="Proton acceptor" evidence="1">
    <location>
        <position position="19"/>
    </location>
</feature>
<keyword evidence="4" id="KW-1185">Reference proteome</keyword>
<accession>A0A1M5PFF9</accession>
<dbReference type="NCBIfam" id="TIGR03590">
    <property type="entry name" value="PseG"/>
    <property type="match status" value="1"/>
</dbReference>
<dbReference type="GO" id="GO:0016757">
    <property type="term" value="F:glycosyltransferase activity"/>
    <property type="evidence" value="ECO:0007669"/>
    <property type="project" value="TreeGrafter"/>
</dbReference>
<dbReference type="GO" id="GO:0016787">
    <property type="term" value="F:hydrolase activity"/>
    <property type="evidence" value="ECO:0007669"/>
    <property type="project" value="UniProtKB-KW"/>
</dbReference>
<evidence type="ECO:0000313" key="3">
    <source>
        <dbReference type="EMBL" id="SHH00461.1"/>
    </source>
</evidence>
<evidence type="ECO:0000256" key="2">
    <source>
        <dbReference type="PIRSR" id="PIRSR620023-2"/>
    </source>
</evidence>
<evidence type="ECO:0000313" key="4">
    <source>
        <dbReference type="Proteomes" id="UP000243255"/>
    </source>
</evidence>
<dbReference type="PANTHER" id="PTHR21015:SF22">
    <property type="entry name" value="GLYCOSYLTRANSFERASE"/>
    <property type="match status" value="1"/>
</dbReference>
<dbReference type="Gene3D" id="3.40.50.2000">
    <property type="entry name" value="Glycogen Phosphorylase B"/>
    <property type="match status" value="1"/>
</dbReference>
<dbReference type="EMBL" id="FQWX01000014">
    <property type="protein sequence ID" value="SHH00461.1"/>
    <property type="molecule type" value="Genomic_DNA"/>
</dbReference>
<dbReference type="SUPFAM" id="SSF53756">
    <property type="entry name" value="UDP-Glycosyltransferase/glycogen phosphorylase"/>
    <property type="match status" value="1"/>
</dbReference>
<dbReference type="STRING" id="1121321.SAMN04488530_11415"/>
<dbReference type="Proteomes" id="UP000243255">
    <property type="component" value="Unassembled WGS sequence"/>
</dbReference>
<feature type="binding site" evidence="2">
    <location>
        <position position="251"/>
    </location>
    <ligand>
        <name>substrate</name>
    </ligand>
</feature>
<reference evidence="4" key="1">
    <citation type="submission" date="2016-11" db="EMBL/GenBank/DDBJ databases">
        <authorList>
            <person name="Varghese N."/>
            <person name="Submissions S."/>
        </authorList>
    </citation>
    <scope>NUCLEOTIDE SEQUENCE [LARGE SCALE GENOMIC DNA]</scope>
    <source>
        <strain evidence="4">DSM 2635</strain>
    </source>
</reference>
<organism evidence="3 4">
    <name type="scientific">Asaccharospora irregularis DSM 2635</name>
    <dbReference type="NCBI Taxonomy" id="1121321"/>
    <lineage>
        <taxon>Bacteria</taxon>
        <taxon>Bacillati</taxon>
        <taxon>Bacillota</taxon>
        <taxon>Clostridia</taxon>
        <taxon>Peptostreptococcales</taxon>
        <taxon>Peptostreptococcaceae</taxon>
        <taxon>Asaccharospora</taxon>
    </lineage>
</organism>
<dbReference type="Gene3D" id="3.40.50.11190">
    <property type="match status" value="1"/>
</dbReference>
<protein>
    <submittedName>
        <fullName evidence="3">UDP-2,4-diacetamido-2,4,6-trideoxy-beta-L-altropyranose hydrolase</fullName>
    </submittedName>
</protein>
<dbReference type="PANTHER" id="PTHR21015">
    <property type="entry name" value="UDP-N-ACETYLGLUCOSAMINE--N-ACETYLMURAMYL-(PENTAPEPTIDE) PYROPHOSPHORYL-UNDECAPRENOL N-ACETYLGLUCOSAMINE TRANSFERASE 1"/>
    <property type="match status" value="1"/>
</dbReference>
<dbReference type="InterPro" id="IPR020023">
    <property type="entry name" value="PseG"/>
</dbReference>
<name>A0A1M5PFF9_9FIRM</name>
<keyword evidence="3" id="KW-0378">Hydrolase</keyword>
<proteinExistence type="predicted"/>
<dbReference type="AlphaFoldDB" id="A0A1M5PFF9"/>